<dbReference type="STRING" id="71717.A0A4Y7SE41"/>
<dbReference type="AlphaFoldDB" id="A0A4Y7SE41"/>
<dbReference type="InterPro" id="IPR056884">
    <property type="entry name" value="NPHP3-like_N"/>
</dbReference>
<keyword evidence="4" id="KW-1185">Reference proteome</keyword>
<dbReference type="Gene3D" id="3.40.50.300">
    <property type="entry name" value="P-loop containing nucleotide triphosphate hydrolases"/>
    <property type="match status" value="1"/>
</dbReference>
<name>A0A4Y7SE41_COPMI</name>
<keyword evidence="1" id="KW-0677">Repeat</keyword>
<dbReference type="Proteomes" id="UP000298030">
    <property type="component" value="Unassembled WGS sequence"/>
</dbReference>
<evidence type="ECO:0000256" key="1">
    <source>
        <dbReference type="ARBA" id="ARBA00022737"/>
    </source>
</evidence>
<protein>
    <recommendedName>
        <fullName evidence="2">Nephrocystin 3-like N-terminal domain-containing protein</fullName>
    </recommendedName>
</protein>
<gene>
    <name evidence="3" type="ORF">FA13DRAFT_1645591</name>
</gene>
<sequence>MKVSPPNSACFPGTRLKVTKKIRSWMDSSLLFTNPHIIWVYGYAGCGKSAIAQEMARYFAGEDRLAASFFFFRGAGDRSRITRFATTVASQVAAAIPTTASIIEKAVKANPGLLTTKNTSLADQFEHLVYRPINSVKWDNLAAPLRKGPFLIVLDGVDECEDREEVGAFIDRMIEFFVQKATYSTTLPHHQ</sequence>
<dbReference type="OrthoDB" id="5967843at2759"/>
<dbReference type="Pfam" id="PF24883">
    <property type="entry name" value="NPHP3_N"/>
    <property type="match status" value="1"/>
</dbReference>
<accession>A0A4Y7SE41</accession>
<proteinExistence type="predicted"/>
<dbReference type="SUPFAM" id="SSF52540">
    <property type="entry name" value="P-loop containing nucleoside triphosphate hydrolases"/>
    <property type="match status" value="1"/>
</dbReference>
<dbReference type="InterPro" id="IPR027417">
    <property type="entry name" value="P-loop_NTPase"/>
</dbReference>
<dbReference type="EMBL" id="QPFP01000159">
    <property type="protein sequence ID" value="TEB20042.1"/>
    <property type="molecule type" value="Genomic_DNA"/>
</dbReference>
<feature type="domain" description="Nephrocystin 3-like N-terminal" evidence="2">
    <location>
        <begin position="19"/>
        <end position="174"/>
    </location>
</feature>
<reference evidence="3 4" key="1">
    <citation type="journal article" date="2019" name="Nat. Ecol. Evol.">
        <title>Megaphylogeny resolves global patterns of mushroom evolution.</title>
        <authorList>
            <person name="Varga T."/>
            <person name="Krizsan K."/>
            <person name="Foldi C."/>
            <person name="Dima B."/>
            <person name="Sanchez-Garcia M."/>
            <person name="Sanchez-Ramirez S."/>
            <person name="Szollosi G.J."/>
            <person name="Szarkandi J.G."/>
            <person name="Papp V."/>
            <person name="Albert L."/>
            <person name="Andreopoulos W."/>
            <person name="Angelini C."/>
            <person name="Antonin V."/>
            <person name="Barry K.W."/>
            <person name="Bougher N.L."/>
            <person name="Buchanan P."/>
            <person name="Buyck B."/>
            <person name="Bense V."/>
            <person name="Catcheside P."/>
            <person name="Chovatia M."/>
            <person name="Cooper J."/>
            <person name="Damon W."/>
            <person name="Desjardin D."/>
            <person name="Finy P."/>
            <person name="Geml J."/>
            <person name="Haridas S."/>
            <person name="Hughes K."/>
            <person name="Justo A."/>
            <person name="Karasinski D."/>
            <person name="Kautmanova I."/>
            <person name="Kiss B."/>
            <person name="Kocsube S."/>
            <person name="Kotiranta H."/>
            <person name="LaButti K.M."/>
            <person name="Lechner B.E."/>
            <person name="Liimatainen K."/>
            <person name="Lipzen A."/>
            <person name="Lukacs Z."/>
            <person name="Mihaltcheva S."/>
            <person name="Morgado L.N."/>
            <person name="Niskanen T."/>
            <person name="Noordeloos M.E."/>
            <person name="Ohm R.A."/>
            <person name="Ortiz-Santana B."/>
            <person name="Ovrebo C."/>
            <person name="Racz N."/>
            <person name="Riley R."/>
            <person name="Savchenko A."/>
            <person name="Shiryaev A."/>
            <person name="Soop K."/>
            <person name="Spirin V."/>
            <person name="Szebenyi C."/>
            <person name="Tomsovsky M."/>
            <person name="Tulloss R.E."/>
            <person name="Uehling J."/>
            <person name="Grigoriev I.V."/>
            <person name="Vagvolgyi C."/>
            <person name="Papp T."/>
            <person name="Martin F.M."/>
            <person name="Miettinen O."/>
            <person name="Hibbett D.S."/>
            <person name="Nagy L.G."/>
        </authorList>
    </citation>
    <scope>NUCLEOTIDE SEQUENCE [LARGE SCALE GENOMIC DNA]</scope>
    <source>
        <strain evidence="3 4">FP101781</strain>
    </source>
</reference>
<organism evidence="3 4">
    <name type="scientific">Coprinellus micaceus</name>
    <name type="common">Glistening ink-cap mushroom</name>
    <name type="synonym">Coprinus micaceus</name>
    <dbReference type="NCBI Taxonomy" id="71717"/>
    <lineage>
        <taxon>Eukaryota</taxon>
        <taxon>Fungi</taxon>
        <taxon>Dikarya</taxon>
        <taxon>Basidiomycota</taxon>
        <taxon>Agaricomycotina</taxon>
        <taxon>Agaricomycetes</taxon>
        <taxon>Agaricomycetidae</taxon>
        <taxon>Agaricales</taxon>
        <taxon>Agaricineae</taxon>
        <taxon>Psathyrellaceae</taxon>
        <taxon>Coprinellus</taxon>
    </lineage>
</organism>
<evidence type="ECO:0000313" key="4">
    <source>
        <dbReference type="Proteomes" id="UP000298030"/>
    </source>
</evidence>
<evidence type="ECO:0000313" key="3">
    <source>
        <dbReference type="EMBL" id="TEB20042.1"/>
    </source>
</evidence>
<comment type="caution">
    <text evidence="3">The sequence shown here is derived from an EMBL/GenBank/DDBJ whole genome shotgun (WGS) entry which is preliminary data.</text>
</comment>
<evidence type="ECO:0000259" key="2">
    <source>
        <dbReference type="Pfam" id="PF24883"/>
    </source>
</evidence>